<name>A0ABW5MTF6_9FLAO</name>
<evidence type="ECO:0000313" key="3">
    <source>
        <dbReference type="Proteomes" id="UP001597526"/>
    </source>
</evidence>
<dbReference type="Pfam" id="PF20448">
    <property type="entry name" value="DUF6705"/>
    <property type="match status" value="1"/>
</dbReference>
<dbReference type="EMBL" id="JBHULB010000007">
    <property type="protein sequence ID" value="MFD2586542.1"/>
    <property type="molecule type" value="Genomic_DNA"/>
</dbReference>
<protein>
    <submittedName>
        <fullName evidence="2">DUF6705 family protein</fullName>
    </submittedName>
</protein>
<proteinExistence type="predicted"/>
<evidence type="ECO:0000259" key="1">
    <source>
        <dbReference type="Pfam" id="PF20448"/>
    </source>
</evidence>
<evidence type="ECO:0000313" key="2">
    <source>
        <dbReference type="EMBL" id="MFD2586542.1"/>
    </source>
</evidence>
<keyword evidence="3" id="KW-1185">Reference proteome</keyword>
<dbReference type="RefSeq" id="WP_377766118.1">
    <property type="nucleotide sequence ID" value="NZ_JBHULB010000007.1"/>
</dbReference>
<accession>A0ABW5MTF6</accession>
<dbReference type="PROSITE" id="PS51257">
    <property type="entry name" value="PROKAR_LIPOPROTEIN"/>
    <property type="match status" value="1"/>
</dbReference>
<comment type="caution">
    <text evidence="2">The sequence shown here is derived from an EMBL/GenBank/DDBJ whole genome shotgun (WGS) entry which is preliminary data.</text>
</comment>
<gene>
    <name evidence="2" type="ORF">ACFSQJ_06350</name>
</gene>
<sequence>MKNRFLIVICLITISCKAQNIVPIYNGPENEPPLPHYYKDVDNDFDRIVGTWKWQEGNSSLTIELKKILSAPDIGSNVSDILIGGYTYIKNGVECTNSLPMPNLPMDKLTNHSIWGGVIGTPIKGAPPCPECGTNPRYVKVQVREPENPLLEGKFIMGHFIQNGVEKIRLLFLNTAISIPTADYTGPEEMCIPEFSTLTLTKQ</sequence>
<dbReference type="InterPro" id="IPR046551">
    <property type="entry name" value="DUF6705"/>
</dbReference>
<feature type="domain" description="DUF6705" evidence="1">
    <location>
        <begin position="1"/>
        <end position="203"/>
    </location>
</feature>
<dbReference type="Proteomes" id="UP001597526">
    <property type="component" value="Unassembled WGS sequence"/>
</dbReference>
<reference evidence="3" key="1">
    <citation type="journal article" date="2019" name="Int. J. Syst. Evol. Microbiol.">
        <title>The Global Catalogue of Microorganisms (GCM) 10K type strain sequencing project: providing services to taxonomists for standard genome sequencing and annotation.</title>
        <authorList>
            <consortium name="The Broad Institute Genomics Platform"/>
            <consortium name="The Broad Institute Genome Sequencing Center for Infectious Disease"/>
            <person name="Wu L."/>
            <person name="Ma J."/>
        </authorList>
    </citation>
    <scope>NUCLEOTIDE SEQUENCE [LARGE SCALE GENOMIC DNA]</scope>
    <source>
        <strain evidence="3">KCTC 52368</strain>
    </source>
</reference>
<organism evidence="2 3">
    <name type="scientific">Croceitalea marina</name>
    <dbReference type="NCBI Taxonomy" id="1775166"/>
    <lineage>
        <taxon>Bacteria</taxon>
        <taxon>Pseudomonadati</taxon>
        <taxon>Bacteroidota</taxon>
        <taxon>Flavobacteriia</taxon>
        <taxon>Flavobacteriales</taxon>
        <taxon>Flavobacteriaceae</taxon>
        <taxon>Croceitalea</taxon>
    </lineage>
</organism>